<evidence type="ECO:0000256" key="3">
    <source>
        <dbReference type="ARBA" id="ARBA00022989"/>
    </source>
</evidence>
<evidence type="ECO:0000256" key="2">
    <source>
        <dbReference type="ARBA" id="ARBA00022692"/>
    </source>
</evidence>
<evidence type="ECO:0000256" key="5">
    <source>
        <dbReference type="SAM" id="Phobius"/>
    </source>
</evidence>
<dbReference type="PANTHER" id="PTHR32322:SF9">
    <property type="entry name" value="AMINO-ACID METABOLITE EFFLUX PUMP-RELATED"/>
    <property type="match status" value="1"/>
</dbReference>
<protein>
    <submittedName>
        <fullName evidence="7">DMT family transporter</fullName>
    </submittedName>
</protein>
<sequence>MNSRNFIRLLVLAAIWGGSFLCMRIAVPVMGPVALMESRVGLAAVMLGLIALRAGQPFWPRRHWPDFLVLGVLNTALPFLLYAWAAQTLGASLLAILNATAPIWGAIWSALWLRQLPGLRAGSGLVLGLAGVGVVVGFDPAAHSSAGLLAMLAGVMAPCCYGLATTWLKRRKNPPAAAETAQGSMLAASLVLLPVLPFSPLPALPGVPVLVAVLALGLLCTGLAYRIYFRLVEEAGPTRALTVTFLVPVFGVLWGHLLLGESLSLRSLAGAVIVIAGTMLSTGFSIRQLFQRS</sequence>
<evidence type="ECO:0000313" key="7">
    <source>
        <dbReference type="EMBL" id="MET1490952.1"/>
    </source>
</evidence>
<proteinExistence type="predicted"/>
<feature type="transmembrane region" description="Helical" evidence="5">
    <location>
        <begin position="207"/>
        <end position="228"/>
    </location>
</feature>
<feature type="domain" description="EamA" evidence="6">
    <location>
        <begin position="9"/>
        <end position="136"/>
    </location>
</feature>
<keyword evidence="8" id="KW-1185">Reference proteome</keyword>
<feature type="domain" description="EamA" evidence="6">
    <location>
        <begin position="149"/>
        <end position="281"/>
    </location>
</feature>
<feature type="transmembrane region" description="Helical" evidence="5">
    <location>
        <begin position="240"/>
        <end position="259"/>
    </location>
</feature>
<feature type="transmembrane region" description="Helical" evidence="5">
    <location>
        <begin position="91"/>
        <end position="113"/>
    </location>
</feature>
<dbReference type="PANTHER" id="PTHR32322">
    <property type="entry name" value="INNER MEMBRANE TRANSPORTER"/>
    <property type="match status" value="1"/>
</dbReference>
<evidence type="ECO:0000256" key="4">
    <source>
        <dbReference type="ARBA" id="ARBA00023136"/>
    </source>
</evidence>
<name>A0ABV2CU16_9RHOO</name>
<feature type="transmembrane region" description="Helical" evidence="5">
    <location>
        <begin position="265"/>
        <end position="286"/>
    </location>
</feature>
<evidence type="ECO:0000259" key="6">
    <source>
        <dbReference type="Pfam" id="PF00892"/>
    </source>
</evidence>
<accession>A0ABV2CU16</accession>
<evidence type="ECO:0000256" key="1">
    <source>
        <dbReference type="ARBA" id="ARBA00004141"/>
    </source>
</evidence>
<dbReference type="Proteomes" id="UP001548590">
    <property type="component" value="Unassembled WGS sequence"/>
</dbReference>
<feature type="transmembrane region" description="Helical" evidence="5">
    <location>
        <begin position="67"/>
        <end position="85"/>
    </location>
</feature>
<keyword evidence="3 5" id="KW-1133">Transmembrane helix</keyword>
<organism evidence="7 8">
    <name type="scientific">Uliginosibacterium paludis</name>
    <dbReference type="NCBI Taxonomy" id="1615952"/>
    <lineage>
        <taxon>Bacteria</taxon>
        <taxon>Pseudomonadati</taxon>
        <taxon>Pseudomonadota</taxon>
        <taxon>Betaproteobacteria</taxon>
        <taxon>Rhodocyclales</taxon>
        <taxon>Zoogloeaceae</taxon>
        <taxon>Uliginosibacterium</taxon>
    </lineage>
</organism>
<feature type="transmembrane region" description="Helical" evidence="5">
    <location>
        <begin position="180"/>
        <end position="201"/>
    </location>
</feature>
<dbReference type="RefSeq" id="WP_345924732.1">
    <property type="nucleotide sequence ID" value="NZ_JBDIVF010000002.1"/>
</dbReference>
<comment type="caution">
    <text evidence="7">The sequence shown here is derived from an EMBL/GenBank/DDBJ whole genome shotgun (WGS) entry which is preliminary data.</text>
</comment>
<dbReference type="SUPFAM" id="SSF103481">
    <property type="entry name" value="Multidrug resistance efflux transporter EmrE"/>
    <property type="match status" value="2"/>
</dbReference>
<comment type="subcellular location">
    <subcellularLocation>
        <location evidence="1">Membrane</location>
        <topology evidence="1">Multi-pass membrane protein</topology>
    </subcellularLocation>
</comment>
<dbReference type="EMBL" id="JBEWLZ010000008">
    <property type="protein sequence ID" value="MET1490952.1"/>
    <property type="molecule type" value="Genomic_DNA"/>
</dbReference>
<dbReference type="InterPro" id="IPR000620">
    <property type="entry name" value="EamA_dom"/>
</dbReference>
<feature type="transmembrane region" description="Helical" evidence="5">
    <location>
        <begin position="148"/>
        <end position="168"/>
    </location>
</feature>
<gene>
    <name evidence="7" type="ORF">ABVT11_14030</name>
</gene>
<keyword evidence="2 5" id="KW-0812">Transmembrane</keyword>
<reference evidence="7 8" key="1">
    <citation type="submission" date="2024-07" db="EMBL/GenBank/DDBJ databases">
        <title>Uliginosibacterium paludis KCTC:42655.</title>
        <authorList>
            <person name="Kim M.K."/>
        </authorList>
    </citation>
    <scope>NUCLEOTIDE SEQUENCE [LARGE SCALE GENOMIC DNA]</scope>
    <source>
        <strain evidence="7 8">KCTC 42655</strain>
    </source>
</reference>
<feature type="transmembrane region" description="Helical" evidence="5">
    <location>
        <begin position="125"/>
        <end position="142"/>
    </location>
</feature>
<dbReference type="InterPro" id="IPR050638">
    <property type="entry name" value="AA-Vitamin_Transporters"/>
</dbReference>
<evidence type="ECO:0000313" key="8">
    <source>
        <dbReference type="Proteomes" id="UP001548590"/>
    </source>
</evidence>
<keyword evidence="4 5" id="KW-0472">Membrane</keyword>
<dbReference type="InterPro" id="IPR037185">
    <property type="entry name" value="EmrE-like"/>
</dbReference>
<feature type="transmembrane region" description="Helical" evidence="5">
    <location>
        <begin position="39"/>
        <end position="55"/>
    </location>
</feature>
<dbReference type="Pfam" id="PF00892">
    <property type="entry name" value="EamA"/>
    <property type="match status" value="2"/>
</dbReference>
<feature type="transmembrane region" description="Helical" evidence="5">
    <location>
        <begin position="7"/>
        <end position="27"/>
    </location>
</feature>